<accession>B7EZR6</accession>
<feature type="signal peptide" evidence="2">
    <location>
        <begin position="1"/>
        <end position="21"/>
    </location>
</feature>
<reference evidence="3" key="1">
    <citation type="journal article" date="2003" name="Science">
        <title>Collection, Mapping, and Annotation of Over 28,000 cDNA Clones from japonica Rice.</title>
        <authorList>
            <person name="Kikuchi S."/>
            <person name="Satoh K."/>
            <person name="Nagata T."/>
            <person name="Kawagashira N."/>
            <person name="Doi K."/>
            <person name="Kishimoto N."/>
            <person name="Yazaki J."/>
            <person name="Ishikawa M."/>
            <person name="Yamada H."/>
            <person name="Ooka H."/>
            <person name="Hotta I."/>
            <person name="Kojima K."/>
            <person name="Namiki T."/>
            <person name="Ohneda E."/>
            <person name="Yahagi W."/>
            <person name="Suzuki K."/>
            <person name="Li C."/>
            <person name="Ohtsuki K."/>
            <person name="Shishiki T."/>
            <person name="Otomo Y."/>
            <person name="Murakami K."/>
            <person name="Iida Y."/>
            <person name="Sugano S."/>
            <person name="Fujimura T."/>
            <person name="Suzuki Y."/>
            <person name="Tsunoda Y."/>
            <person name="Kurosaki T."/>
            <person name="Kodama T."/>
            <person name="Masuda H."/>
            <person name="Kobayashi M."/>
            <person name="Xie Q."/>
            <person name="Lu M."/>
            <person name="Narikawa R."/>
            <person name="Sugiyama A."/>
            <person name="Mizuno K."/>
            <person name="Yokomizo S."/>
            <person name="Niikura J."/>
            <person name="Ikeda R."/>
            <person name="Ishibiki J."/>
            <person name="Kawamata M."/>
            <person name="Yoshimura A."/>
            <person name="Miura J."/>
            <person name="Kusumegi T."/>
            <person name="Oka M."/>
            <person name="Ryu R."/>
            <person name="Ueda M."/>
            <person name="Matsubara K."/>
            <person name="Kawai J."/>
            <person name="Carninci P."/>
            <person name="Adachi J."/>
            <person name="Aizawa K."/>
            <person name="Arakawa T."/>
            <person name="Fukuda S."/>
            <person name="Hara A."/>
            <person name="Hashidume W."/>
            <person name="Hayatsu N."/>
            <person name="Imotani K."/>
            <person name="Ishii Y."/>
            <person name="Itoh M."/>
            <person name="Kagawa I."/>
            <person name="Kondo S."/>
            <person name="Konno H."/>
            <person name="Miyazaki A."/>
            <person name="Osato N."/>
            <person name="Ota Y."/>
            <person name="Saito R."/>
            <person name="Sasaki D."/>
            <person name="Sato K."/>
            <person name="Shibata K."/>
            <person name="Shinagawa A."/>
            <person name="Shiraki T."/>
            <person name="Yoshino M."/>
            <person name="Hayashizaki Y."/>
        </authorList>
    </citation>
    <scope>NUCLEOTIDE SEQUENCE</scope>
</reference>
<feature type="region of interest" description="Disordered" evidence="1">
    <location>
        <begin position="21"/>
        <end position="64"/>
    </location>
</feature>
<sequence length="64" mass="6749">MTKMSFSSSALVLVLPSVVSGTTGSQVRAPALARAKGSEPAGSRTASWRRDQARTSSSWWCCST</sequence>
<dbReference type="AlphaFoldDB" id="B7EZR6"/>
<organism evidence="3">
    <name type="scientific">Oryza sativa subsp. japonica</name>
    <name type="common">Rice</name>
    <dbReference type="NCBI Taxonomy" id="39947"/>
    <lineage>
        <taxon>Eukaryota</taxon>
        <taxon>Viridiplantae</taxon>
        <taxon>Streptophyta</taxon>
        <taxon>Embryophyta</taxon>
        <taxon>Tracheophyta</taxon>
        <taxon>Spermatophyta</taxon>
        <taxon>Magnoliopsida</taxon>
        <taxon>Liliopsida</taxon>
        <taxon>Poales</taxon>
        <taxon>Poaceae</taxon>
        <taxon>BOP clade</taxon>
        <taxon>Oryzoideae</taxon>
        <taxon>Oryzeae</taxon>
        <taxon>Oryzinae</taxon>
        <taxon>Oryza</taxon>
        <taxon>Oryza sativa</taxon>
    </lineage>
</organism>
<protein>
    <submittedName>
        <fullName evidence="3">cDNA clone:002-118-D09, full insert sequence</fullName>
    </submittedName>
</protein>
<evidence type="ECO:0000313" key="3">
    <source>
        <dbReference type="EMBL" id="BAG97863.1"/>
    </source>
</evidence>
<evidence type="ECO:0000256" key="1">
    <source>
        <dbReference type="SAM" id="MobiDB-lite"/>
    </source>
</evidence>
<evidence type="ECO:0000256" key="2">
    <source>
        <dbReference type="SAM" id="SignalP"/>
    </source>
</evidence>
<keyword evidence="2" id="KW-0732">Signal</keyword>
<feature type="chain" id="PRO_5002852196" evidence="2">
    <location>
        <begin position="22"/>
        <end position="64"/>
    </location>
</feature>
<dbReference type="EMBL" id="AK106872">
    <property type="protein sequence ID" value="BAG97863.1"/>
    <property type="molecule type" value="mRNA"/>
</dbReference>
<name>B7EZR6_ORYSJ</name>
<proteinExistence type="evidence at transcript level"/>
<feature type="compositionally biased region" description="Polar residues" evidence="1">
    <location>
        <begin position="54"/>
        <end position="64"/>
    </location>
</feature>